<dbReference type="EMBL" id="VIBR01000003">
    <property type="protein sequence ID" value="KAA0116517.1"/>
    <property type="molecule type" value="Genomic_DNA"/>
</dbReference>
<name>A0A5A7ZI39_STRSA</name>
<accession>A0A5A7ZI39</accession>
<sequence length="61" mass="6922">MKLKQTSESALVFSLSKKQNRQANPLSDKVFAAFRNIPENHCHFFIIAEKGRSDSLLSLTK</sequence>
<evidence type="ECO:0000313" key="1">
    <source>
        <dbReference type="EMBL" id="KAA0116517.1"/>
    </source>
</evidence>
<protein>
    <submittedName>
        <fullName evidence="1">Uncharacterized protein</fullName>
    </submittedName>
</protein>
<proteinExistence type="predicted"/>
<dbReference type="Proteomes" id="UP000324105">
    <property type="component" value="Unassembled WGS sequence"/>
</dbReference>
<dbReference type="AlphaFoldDB" id="A0A5A7ZI39"/>
<gene>
    <name evidence="1" type="ORF">FKX92_08040</name>
</gene>
<organism evidence="1 2">
    <name type="scientific">Streptococcus sanguinis</name>
    <dbReference type="NCBI Taxonomy" id="1305"/>
    <lineage>
        <taxon>Bacteria</taxon>
        <taxon>Bacillati</taxon>
        <taxon>Bacillota</taxon>
        <taxon>Bacilli</taxon>
        <taxon>Lactobacillales</taxon>
        <taxon>Streptococcaceae</taxon>
        <taxon>Streptococcus</taxon>
    </lineage>
</organism>
<comment type="caution">
    <text evidence="1">The sequence shown here is derived from an EMBL/GenBank/DDBJ whole genome shotgun (WGS) entry which is preliminary data.</text>
</comment>
<evidence type="ECO:0000313" key="2">
    <source>
        <dbReference type="Proteomes" id="UP000324105"/>
    </source>
</evidence>
<reference evidence="1 2" key="1">
    <citation type="submission" date="2019-06" db="EMBL/GenBank/DDBJ databases">
        <title>Genome sequence and analysis of a MDR-Streptococcus sanguis isolated from throat swab of children with scarlet fever from Hangzhou,China.</title>
        <authorList>
            <person name="Huang Y."/>
            <person name="Xie L."/>
            <person name="Liu W."/>
        </authorList>
    </citation>
    <scope>NUCLEOTIDE SEQUENCE [LARGE SCALE GENOMIC DNA]</scope>
    <source>
        <strain evidence="1 2">S28</strain>
    </source>
</reference>